<comment type="subcellular location">
    <subcellularLocation>
        <location evidence="1">Nucleus</location>
    </subcellularLocation>
</comment>
<keyword evidence="11" id="KW-1185">Reference proteome</keyword>
<dbReference type="PANTHER" id="PTHR45614">
    <property type="entry name" value="MYB PROTEIN-RELATED"/>
    <property type="match status" value="1"/>
</dbReference>
<name>A0A843UUK6_COLES</name>
<dbReference type="InterPro" id="IPR001005">
    <property type="entry name" value="SANT/Myb"/>
</dbReference>
<feature type="region of interest" description="Disordered" evidence="7">
    <location>
        <begin position="46"/>
        <end position="98"/>
    </location>
</feature>
<dbReference type="Proteomes" id="UP000652761">
    <property type="component" value="Unassembled WGS sequence"/>
</dbReference>
<dbReference type="SUPFAM" id="SSF46689">
    <property type="entry name" value="Homeodomain-like"/>
    <property type="match status" value="1"/>
</dbReference>
<keyword evidence="6" id="KW-0539">Nucleus</keyword>
<evidence type="ECO:0000256" key="1">
    <source>
        <dbReference type="ARBA" id="ARBA00004123"/>
    </source>
</evidence>
<dbReference type="InterPro" id="IPR050560">
    <property type="entry name" value="MYB_TF"/>
</dbReference>
<proteinExistence type="predicted"/>
<feature type="domain" description="HTH myb-type" evidence="9">
    <location>
        <begin position="192"/>
        <end position="246"/>
    </location>
</feature>
<evidence type="ECO:0000259" key="8">
    <source>
        <dbReference type="PROSITE" id="PS50090"/>
    </source>
</evidence>
<evidence type="ECO:0000256" key="3">
    <source>
        <dbReference type="ARBA" id="ARBA00023015"/>
    </source>
</evidence>
<gene>
    <name evidence="10" type="ORF">Taro_019735</name>
</gene>
<dbReference type="PROSITE" id="PS50090">
    <property type="entry name" value="MYB_LIKE"/>
    <property type="match status" value="2"/>
</dbReference>
<feature type="domain" description="Myb-like" evidence="8">
    <location>
        <begin position="192"/>
        <end position="242"/>
    </location>
</feature>
<dbReference type="CDD" id="cd00167">
    <property type="entry name" value="SANT"/>
    <property type="match status" value="2"/>
</dbReference>
<dbReference type="PANTHER" id="PTHR45614:SF206">
    <property type="entry name" value="TRANSCRIPTION FACTOR MYB108-LIKE"/>
    <property type="match status" value="1"/>
</dbReference>
<sequence>MALQQLRESEGMASRRIHSSEEHPHVSPPPEEVVFAEMRSLSINPSSRGSYYYHGKSPDRGHGVRSSHGGKPLCTSPFMGDHRRQPIPPHHCTQYGVKKLGPDGGGSFSCARKDEGSSPNGQDTGGVSLCAKEACDSSKLRLCARGHWRPAEDTKLRELVALYGPQNWNLIAEKLEGRSGKSCRLRWFNQLDPRINRRAFSEEEEERLVAAHKAYGNKWAMIARFFPGRTDNAVKNHWHVIMARKYREQSTVYRRRKLGQPTVQRRVDEGVVATTDACASTGRSPLSAFPSPHAVDDFRWSSAATASFQVLGDRGGGLTAWSYSALCAGEKAPAFDFLSGVSSPRLCLTSIFLLFINTFDRLPAIAYYTLRCALQFNNTLERAGLLRVPGSSRAYEGTSYRGSENKSRWEPLHRFGNCPPLMVAMQHSDHPSNFVDSTASAASQVSAAESSSAEESLDGHDTTLSPSFIDFLGVGAT</sequence>
<feature type="region of interest" description="Disordered" evidence="7">
    <location>
        <begin position="1"/>
        <end position="31"/>
    </location>
</feature>
<reference evidence="10" key="1">
    <citation type="submission" date="2017-07" db="EMBL/GenBank/DDBJ databases">
        <title>Taro Niue Genome Assembly and Annotation.</title>
        <authorList>
            <person name="Atibalentja N."/>
            <person name="Keating K."/>
            <person name="Fields C.J."/>
        </authorList>
    </citation>
    <scope>NUCLEOTIDE SEQUENCE</scope>
    <source>
        <strain evidence="10">Niue_2</strain>
        <tissue evidence="10">Leaf</tissue>
    </source>
</reference>
<dbReference type="AlphaFoldDB" id="A0A843UUK6"/>
<feature type="domain" description="Myb-like" evidence="8">
    <location>
        <begin position="145"/>
        <end position="191"/>
    </location>
</feature>
<keyword evidence="5" id="KW-0804">Transcription</keyword>
<dbReference type="PROSITE" id="PS51294">
    <property type="entry name" value="HTH_MYB"/>
    <property type="match status" value="2"/>
</dbReference>
<organism evidence="10 11">
    <name type="scientific">Colocasia esculenta</name>
    <name type="common">Wild taro</name>
    <name type="synonym">Arum esculentum</name>
    <dbReference type="NCBI Taxonomy" id="4460"/>
    <lineage>
        <taxon>Eukaryota</taxon>
        <taxon>Viridiplantae</taxon>
        <taxon>Streptophyta</taxon>
        <taxon>Embryophyta</taxon>
        <taxon>Tracheophyta</taxon>
        <taxon>Spermatophyta</taxon>
        <taxon>Magnoliopsida</taxon>
        <taxon>Liliopsida</taxon>
        <taxon>Araceae</taxon>
        <taxon>Aroideae</taxon>
        <taxon>Colocasieae</taxon>
        <taxon>Colocasia</taxon>
    </lineage>
</organism>
<accession>A0A843UUK6</accession>
<dbReference type="GO" id="GO:0000981">
    <property type="term" value="F:DNA-binding transcription factor activity, RNA polymerase II-specific"/>
    <property type="evidence" value="ECO:0007669"/>
    <property type="project" value="TreeGrafter"/>
</dbReference>
<evidence type="ECO:0000313" key="10">
    <source>
        <dbReference type="EMBL" id="MQL87208.1"/>
    </source>
</evidence>
<comment type="caution">
    <text evidence="10">The sequence shown here is derived from an EMBL/GenBank/DDBJ whole genome shotgun (WGS) entry which is preliminary data.</text>
</comment>
<evidence type="ECO:0000313" key="11">
    <source>
        <dbReference type="Proteomes" id="UP000652761"/>
    </source>
</evidence>
<keyword evidence="4" id="KW-0238">DNA-binding</keyword>
<dbReference type="GO" id="GO:0000978">
    <property type="term" value="F:RNA polymerase II cis-regulatory region sequence-specific DNA binding"/>
    <property type="evidence" value="ECO:0007669"/>
    <property type="project" value="TreeGrafter"/>
</dbReference>
<evidence type="ECO:0000259" key="9">
    <source>
        <dbReference type="PROSITE" id="PS51294"/>
    </source>
</evidence>
<dbReference type="GO" id="GO:0005634">
    <property type="term" value="C:nucleus"/>
    <property type="evidence" value="ECO:0007669"/>
    <property type="project" value="UniProtKB-SubCell"/>
</dbReference>
<evidence type="ECO:0000256" key="7">
    <source>
        <dbReference type="SAM" id="MobiDB-lite"/>
    </source>
</evidence>
<evidence type="ECO:0000256" key="5">
    <source>
        <dbReference type="ARBA" id="ARBA00023163"/>
    </source>
</evidence>
<keyword evidence="3" id="KW-0805">Transcription regulation</keyword>
<dbReference type="Gene3D" id="1.10.10.60">
    <property type="entry name" value="Homeodomain-like"/>
    <property type="match status" value="2"/>
</dbReference>
<keyword evidence="2" id="KW-0677">Repeat</keyword>
<dbReference type="InterPro" id="IPR017930">
    <property type="entry name" value="Myb_dom"/>
</dbReference>
<dbReference type="FunFam" id="1.10.10.60:FF:000060">
    <property type="entry name" value="MYB transcription factor"/>
    <property type="match status" value="1"/>
</dbReference>
<dbReference type="SMART" id="SM00717">
    <property type="entry name" value="SANT"/>
    <property type="match status" value="2"/>
</dbReference>
<dbReference type="InterPro" id="IPR009057">
    <property type="entry name" value="Homeodomain-like_sf"/>
</dbReference>
<evidence type="ECO:0000256" key="2">
    <source>
        <dbReference type="ARBA" id="ARBA00022737"/>
    </source>
</evidence>
<evidence type="ECO:0000256" key="4">
    <source>
        <dbReference type="ARBA" id="ARBA00023125"/>
    </source>
</evidence>
<dbReference type="OrthoDB" id="2143914at2759"/>
<feature type="domain" description="HTH myb-type" evidence="9">
    <location>
        <begin position="145"/>
        <end position="191"/>
    </location>
</feature>
<dbReference type="EMBL" id="NMUH01000960">
    <property type="protein sequence ID" value="MQL87208.1"/>
    <property type="molecule type" value="Genomic_DNA"/>
</dbReference>
<dbReference type="Pfam" id="PF13921">
    <property type="entry name" value="Myb_DNA-bind_6"/>
    <property type="match status" value="1"/>
</dbReference>
<protein>
    <submittedName>
        <fullName evidence="10">Uncharacterized protein</fullName>
    </submittedName>
</protein>
<evidence type="ECO:0000256" key="6">
    <source>
        <dbReference type="ARBA" id="ARBA00023242"/>
    </source>
</evidence>